<evidence type="ECO:0000256" key="8">
    <source>
        <dbReference type="ARBA" id="ARBA00023136"/>
    </source>
</evidence>
<evidence type="ECO:0000259" key="10">
    <source>
        <dbReference type="Pfam" id="PF01618"/>
    </source>
</evidence>
<feature type="transmembrane region" description="Helical" evidence="9">
    <location>
        <begin position="142"/>
        <end position="163"/>
    </location>
</feature>
<keyword evidence="11" id="KW-0969">Cilium</keyword>
<keyword evidence="5 9" id="KW-0812">Transmembrane</keyword>
<accession>A0A2A4XHW5</accession>
<keyword evidence="3" id="KW-0813">Transport</keyword>
<evidence type="ECO:0000256" key="2">
    <source>
        <dbReference type="ARBA" id="ARBA00008038"/>
    </source>
</evidence>
<evidence type="ECO:0000256" key="1">
    <source>
        <dbReference type="ARBA" id="ARBA00004651"/>
    </source>
</evidence>
<dbReference type="InterPro" id="IPR000540">
    <property type="entry name" value="Flag_MotA_CS"/>
</dbReference>
<feature type="transmembrane region" description="Helical" evidence="9">
    <location>
        <begin position="175"/>
        <end position="198"/>
    </location>
</feature>
<dbReference type="GO" id="GO:0005886">
    <property type="term" value="C:plasma membrane"/>
    <property type="evidence" value="ECO:0007669"/>
    <property type="project" value="UniProtKB-SubCell"/>
</dbReference>
<keyword evidence="8 9" id="KW-0472">Membrane</keyword>
<protein>
    <submittedName>
        <fullName evidence="11">Flagellar motor protein PomA</fullName>
    </submittedName>
</protein>
<gene>
    <name evidence="11" type="ORF">COB20_01295</name>
</gene>
<comment type="similarity">
    <text evidence="2">Belongs to the MotA family.</text>
</comment>
<proteinExistence type="inferred from homology"/>
<keyword evidence="11" id="KW-0966">Cell projection</keyword>
<keyword evidence="6" id="KW-0283">Flagellar rotation</keyword>
<comment type="subcellular location">
    <subcellularLocation>
        <location evidence="1">Cell membrane</location>
        <topology evidence="1">Multi-pass membrane protein</topology>
    </subcellularLocation>
</comment>
<dbReference type="EMBL" id="NVUL01000004">
    <property type="protein sequence ID" value="PCI81615.1"/>
    <property type="molecule type" value="Genomic_DNA"/>
</dbReference>
<dbReference type="PROSITE" id="PS01307">
    <property type="entry name" value="MOTA"/>
    <property type="match status" value="1"/>
</dbReference>
<evidence type="ECO:0000256" key="3">
    <source>
        <dbReference type="ARBA" id="ARBA00022448"/>
    </source>
</evidence>
<sequence>MDLATLLGIVGAFAVVIAAMLMGGSVLVFINAPSLFIVLGGTLMVVLIKFNVSQFTGAMKVAGKAFKSKLPAPESLIPVIVEMSTVARKEGVLALENIEIENPFLESGVRMLIDGSPVEDMRRHLSKDLEEMNERHKWGAQVFSSAGDVAPAMGMIGTLVGLVQMLSAMDDPKSIGPAMAVALLTTLYGAVLANMVFLPIADKLGLRRIEEMKLNSICLDGVLAIQEGQHPRTTEALLKLYVNPTRRDITDAADAAAEKPPQEQAA</sequence>
<keyword evidence="11" id="KW-0282">Flagellum</keyword>
<feature type="domain" description="MotA/TolQ/ExbB proton channel" evidence="10">
    <location>
        <begin position="99"/>
        <end position="207"/>
    </location>
</feature>
<dbReference type="InterPro" id="IPR002898">
    <property type="entry name" value="MotA_ExbB_proton_chnl"/>
</dbReference>
<name>A0A2A4XHW5_9GAMM</name>
<keyword evidence="4" id="KW-1003">Cell membrane</keyword>
<dbReference type="AlphaFoldDB" id="A0A2A4XHW5"/>
<evidence type="ECO:0000313" key="12">
    <source>
        <dbReference type="Proteomes" id="UP000218767"/>
    </source>
</evidence>
<evidence type="ECO:0000256" key="5">
    <source>
        <dbReference type="ARBA" id="ARBA00022692"/>
    </source>
</evidence>
<comment type="caution">
    <text evidence="11">The sequence shown here is derived from an EMBL/GenBank/DDBJ whole genome shotgun (WGS) entry which is preliminary data.</text>
</comment>
<reference evidence="12" key="1">
    <citation type="submission" date="2017-08" db="EMBL/GenBank/DDBJ databases">
        <title>A dynamic microbial community with high functional redundancy inhabits the cold, oxic subseafloor aquifer.</title>
        <authorList>
            <person name="Tully B.J."/>
            <person name="Wheat C.G."/>
            <person name="Glazer B.T."/>
            <person name="Huber J.A."/>
        </authorList>
    </citation>
    <scope>NUCLEOTIDE SEQUENCE [LARGE SCALE GENOMIC DNA]</scope>
</reference>
<evidence type="ECO:0000256" key="6">
    <source>
        <dbReference type="ARBA" id="ARBA00022779"/>
    </source>
</evidence>
<dbReference type="PANTHER" id="PTHR30433:SF2">
    <property type="entry name" value="MOTILITY PROTEIN A"/>
    <property type="match status" value="1"/>
</dbReference>
<evidence type="ECO:0000256" key="7">
    <source>
        <dbReference type="ARBA" id="ARBA00022989"/>
    </source>
</evidence>
<evidence type="ECO:0000256" key="4">
    <source>
        <dbReference type="ARBA" id="ARBA00022475"/>
    </source>
</evidence>
<dbReference type="NCBIfam" id="NF006527">
    <property type="entry name" value="PRK08990.1"/>
    <property type="match status" value="1"/>
</dbReference>
<dbReference type="Proteomes" id="UP000218767">
    <property type="component" value="Unassembled WGS sequence"/>
</dbReference>
<evidence type="ECO:0000256" key="9">
    <source>
        <dbReference type="SAM" id="Phobius"/>
    </source>
</evidence>
<keyword evidence="7 9" id="KW-1133">Transmembrane helix</keyword>
<evidence type="ECO:0000313" key="11">
    <source>
        <dbReference type="EMBL" id="PCI81615.1"/>
    </source>
</evidence>
<feature type="transmembrane region" description="Helical" evidence="9">
    <location>
        <begin position="28"/>
        <end position="50"/>
    </location>
</feature>
<dbReference type="Pfam" id="PF01618">
    <property type="entry name" value="MotA_ExbB"/>
    <property type="match status" value="1"/>
</dbReference>
<dbReference type="GO" id="GO:0006935">
    <property type="term" value="P:chemotaxis"/>
    <property type="evidence" value="ECO:0007669"/>
    <property type="project" value="InterPro"/>
</dbReference>
<dbReference type="PANTHER" id="PTHR30433">
    <property type="entry name" value="CHEMOTAXIS PROTEIN MOTA"/>
    <property type="match status" value="1"/>
</dbReference>
<organism evidence="11 12">
    <name type="scientific">SAR86 cluster bacterium</name>
    <dbReference type="NCBI Taxonomy" id="2030880"/>
    <lineage>
        <taxon>Bacteria</taxon>
        <taxon>Pseudomonadati</taxon>
        <taxon>Pseudomonadota</taxon>
        <taxon>Gammaproteobacteria</taxon>
        <taxon>SAR86 cluster</taxon>
    </lineage>
</organism>
<dbReference type="GO" id="GO:0071978">
    <property type="term" value="P:bacterial-type flagellum-dependent swarming motility"/>
    <property type="evidence" value="ECO:0007669"/>
    <property type="project" value="InterPro"/>
</dbReference>
<dbReference type="InterPro" id="IPR047055">
    <property type="entry name" value="MotA-like"/>
</dbReference>